<dbReference type="Proteomes" id="UP000762703">
    <property type="component" value="Unassembled WGS sequence"/>
</dbReference>
<evidence type="ECO:0000256" key="1">
    <source>
        <dbReference type="SAM" id="Phobius"/>
    </source>
</evidence>
<dbReference type="EMBL" id="SUTE01000019">
    <property type="protein sequence ID" value="MBE6504575.1"/>
    <property type="molecule type" value="Genomic_DNA"/>
</dbReference>
<protein>
    <submittedName>
        <fullName evidence="2">DUF2142 domain-containing protein</fullName>
    </submittedName>
</protein>
<comment type="caution">
    <text evidence="2">The sequence shown here is derived from an EMBL/GenBank/DDBJ whole genome shotgun (WGS) entry which is preliminary data.</text>
</comment>
<reference evidence="2" key="1">
    <citation type="submission" date="2019-04" db="EMBL/GenBank/DDBJ databases">
        <title>Evolution of Biomass-Degrading Anaerobic Consortia Revealed by Metagenomics.</title>
        <authorList>
            <person name="Peng X."/>
        </authorList>
    </citation>
    <scope>NUCLEOTIDE SEQUENCE</scope>
    <source>
        <strain evidence="2">SIG12</strain>
    </source>
</reference>
<feature type="transmembrane region" description="Helical" evidence="1">
    <location>
        <begin position="298"/>
        <end position="318"/>
    </location>
</feature>
<keyword evidence="1" id="KW-0472">Membrane</keyword>
<keyword evidence="1" id="KW-1133">Transmembrane helix</keyword>
<feature type="transmembrane region" description="Helical" evidence="1">
    <location>
        <begin position="381"/>
        <end position="397"/>
    </location>
</feature>
<gene>
    <name evidence="2" type="ORF">E7Z73_02355</name>
</gene>
<feature type="transmembrane region" description="Helical" evidence="1">
    <location>
        <begin position="39"/>
        <end position="60"/>
    </location>
</feature>
<feature type="transmembrane region" description="Helical" evidence="1">
    <location>
        <begin position="16"/>
        <end position="33"/>
    </location>
</feature>
<feature type="transmembrane region" description="Helical" evidence="1">
    <location>
        <begin position="409"/>
        <end position="430"/>
    </location>
</feature>
<feature type="transmembrane region" description="Helical" evidence="1">
    <location>
        <begin position="469"/>
        <end position="489"/>
    </location>
</feature>
<evidence type="ECO:0000313" key="2">
    <source>
        <dbReference type="EMBL" id="MBE6504575.1"/>
    </source>
</evidence>
<keyword evidence="1" id="KW-0812">Transmembrane</keyword>
<evidence type="ECO:0000313" key="3">
    <source>
        <dbReference type="Proteomes" id="UP000762703"/>
    </source>
</evidence>
<feature type="transmembrane region" description="Helical" evidence="1">
    <location>
        <begin position="72"/>
        <end position="91"/>
    </location>
</feature>
<dbReference type="Pfam" id="PF09913">
    <property type="entry name" value="DUF2142"/>
    <property type="match status" value="1"/>
</dbReference>
<dbReference type="AlphaFoldDB" id="A0A8T3VDR9"/>
<feature type="transmembrane region" description="Helical" evidence="1">
    <location>
        <begin position="260"/>
        <end position="286"/>
    </location>
</feature>
<feature type="transmembrane region" description="Helical" evidence="1">
    <location>
        <begin position="181"/>
        <end position="204"/>
    </location>
</feature>
<accession>A0A8T3VDR9</accession>
<feature type="transmembrane region" description="Helical" evidence="1">
    <location>
        <begin position="436"/>
        <end position="457"/>
    </location>
</feature>
<organism evidence="2 3">
    <name type="scientific">Methanobrevibacter millerae</name>
    <dbReference type="NCBI Taxonomy" id="230361"/>
    <lineage>
        <taxon>Archaea</taxon>
        <taxon>Methanobacteriati</taxon>
        <taxon>Methanobacteriota</taxon>
        <taxon>Methanomada group</taxon>
        <taxon>Methanobacteria</taxon>
        <taxon>Methanobacteriales</taxon>
        <taxon>Methanobacteriaceae</taxon>
        <taxon>Methanobrevibacter</taxon>
    </lineage>
</organism>
<proteinExistence type="predicted"/>
<sequence length="490" mass="55723">MKINNLKEELINNKKYLLLYTILILICIILMFGPKNYQYWYFESASIPVISLIGLVLILLSFKKKLELEKVALLLIIIFGLMMVFLAPPMAHPDEMNHFTKAELLSEGILYPEKSDAGVLVNDYYFPLNEAQKGLTILDNPHIFDEISNHKGYAQTNDSPFYSYIPSAIGILIAKCLHLTAVFSLLFARLLNLILYAGVAYWAIKKAPAFKIGLTLIAAMPMAVAQASSVSYDAFIITFTLIILTYFIKMFEQKAENKDLAIFFISIFLITLIKPPYIMLSFLILVIPKENFIENRNYSFIAIALLFIAIILSFSSFLTPATPTTISASASNISSSAQLSYILNNPLSLLELIKNSITLIPDTFVLNSSFYHYADFKGLKAYKLAYLIFFVLFALFYKQDINLSKRNRLILTSIFLITYFGIFGILYLIWTPIGSNTILGVQSRYFVPIIPLLPLIINYDKKSIEKYEYLITLIITFLVGLIILTITHYY</sequence>
<feature type="transmembrane region" description="Helical" evidence="1">
    <location>
        <begin position="216"/>
        <end position="248"/>
    </location>
</feature>
<dbReference type="InterPro" id="IPR018674">
    <property type="entry name" value="DUF2142_membrane"/>
</dbReference>
<name>A0A8T3VDR9_9EURY</name>